<dbReference type="InterPro" id="IPR029052">
    <property type="entry name" value="Metallo-depent_PP-like"/>
</dbReference>
<dbReference type="InterPro" id="IPR004843">
    <property type="entry name" value="Calcineurin-like_PHP"/>
</dbReference>
<dbReference type="InterPro" id="IPR043461">
    <property type="entry name" value="LpxH-like"/>
</dbReference>
<accession>A0A7D4CSS6</accession>
<feature type="domain" description="Calcineurin-like phosphoesterase" evidence="6">
    <location>
        <begin position="3"/>
        <end position="188"/>
    </location>
</feature>
<evidence type="ECO:0000256" key="5">
    <source>
        <dbReference type="ARBA" id="ARBA00023211"/>
    </source>
</evidence>
<dbReference type="Pfam" id="PF00149">
    <property type="entry name" value="Metallophos"/>
    <property type="match status" value="1"/>
</dbReference>
<dbReference type="GO" id="GO:0046872">
    <property type="term" value="F:metal ion binding"/>
    <property type="evidence" value="ECO:0007669"/>
    <property type="project" value="UniProtKB-KW"/>
</dbReference>
<dbReference type="KEGG" id="ttz:FHG85_12270"/>
<dbReference type="AlphaFoldDB" id="A0A7D4CSS6"/>
<dbReference type="PANTHER" id="PTHR34990">
    <property type="entry name" value="UDP-2,3-DIACYLGLUCOSAMINE HYDROLASE-RELATED"/>
    <property type="match status" value="1"/>
</dbReference>
<keyword evidence="2" id="KW-0997">Cell inner membrane</keyword>
<dbReference type="Proteomes" id="UP000500961">
    <property type="component" value="Chromosome"/>
</dbReference>
<dbReference type="PANTHER" id="PTHR34990:SF2">
    <property type="entry name" value="BLL8164 PROTEIN"/>
    <property type="match status" value="1"/>
</dbReference>
<keyword evidence="5" id="KW-0464">Manganese</keyword>
<keyword evidence="4" id="KW-0472">Membrane</keyword>
<keyword evidence="1" id="KW-1003">Cell membrane</keyword>
<proteinExistence type="predicted"/>
<dbReference type="GO" id="GO:0016020">
    <property type="term" value="C:membrane"/>
    <property type="evidence" value="ECO:0007669"/>
    <property type="project" value="GOC"/>
</dbReference>
<name>A0A7D4CSS6_9BACT</name>
<sequence>MILLVVSDLHIDTGGKLGTFGWKPKKFIEVVDAIIQHYKVDKVILNGDIFDLYKDSYKDIVEANKKIIDYFHRNQFVLIRGNHDIWVPSFKNHLTIKNSSGKTIHIEHGHKADFLNGTRFGRGISLVFYSMLRILVKIRWVERLFFKAVSYIDEVERIPRKYNTFKYLIYALKLLRRYDMVILGHTHKLESHKIYYLNNKKIYLNCGTCSLKRFQAALVDTETLDYELIKIPKKAKFDVAFLPPF</sequence>
<protein>
    <recommendedName>
        <fullName evidence="6">Calcineurin-like phosphoesterase domain-containing protein</fullName>
    </recommendedName>
</protein>
<dbReference type="SUPFAM" id="SSF56300">
    <property type="entry name" value="Metallo-dependent phosphatases"/>
    <property type="match status" value="1"/>
</dbReference>
<dbReference type="GO" id="GO:0008758">
    <property type="term" value="F:UDP-2,3-diacylglucosamine hydrolase activity"/>
    <property type="evidence" value="ECO:0007669"/>
    <property type="project" value="TreeGrafter"/>
</dbReference>
<dbReference type="EMBL" id="CP041345">
    <property type="protein sequence ID" value="QKG81005.1"/>
    <property type="molecule type" value="Genomic_DNA"/>
</dbReference>
<evidence type="ECO:0000313" key="7">
    <source>
        <dbReference type="EMBL" id="QKG81005.1"/>
    </source>
</evidence>
<dbReference type="GO" id="GO:0009245">
    <property type="term" value="P:lipid A biosynthetic process"/>
    <property type="evidence" value="ECO:0007669"/>
    <property type="project" value="TreeGrafter"/>
</dbReference>
<dbReference type="RefSeq" id="WP_173076332.1">
    <property type="nucleotide sequence ID" value="NZ_CP041345.1"/>
</dbReference>
<reference evidence="7 8" key="1">
    <citation type="submission" date="2019-07" db="EMBL/GenBank/DDBJ databases">
        <title>Thalassofilum flectens gen. nov., sp. nov., a novel moderate thermophilic anaerobe from a shallow sea hot spring in Kunashir Island (Russia), representing a new family in the order Bacteroidales, and proposal of Thalassofilacea fam. nov.</title>
        <authorList>
            <person name="Kochetkova T.V."/>
            <person name="Podosokorskaya O.A."/>
            <person name="Novikov A."/>
            <person name="Elcheninov A.G."/>
            <person name="Toshchakov S.V."/>
            <person name="Kublanov I.V."/>
        </authorList>
    </citation>
    <scope>NUCLEOTIDE SEQUENCE [LARGE SCALE GENOMIC DNA]</scope>
    <source>
        <strain evidence="7 8">38-H</strain>
    </source>
</reference>
<evidence type="ECO:0000256" key="3">
    <source>
        <dbReference type="ARBA" id="ARBA00022723"/>
    </source>
</evidence>
<evidence type="ECO:0000313" key="8">
    <source>
        <dbReference type="Proteomes" id="UP000500961"/>
    </source>
</evidence>
<evidence type="ECO:0000256" key="4">
    <source>
        <dbReference type="ARBA" id="ARBA00023136"/>
    </source>
</evidence>
<keyword evidence="3" id="KW-0479">Metal-binding</keyword>
<dbReference type="Gene3D" id="3.60.21.10">
    <property type="match status" value="1"/>
</dbReference>
<evidence type="ECO:0000259" key="6">
    <source>
        <dbReference type="Pfam" id="PF00149"/>
    </source>
</evidence>
<organism evidence="7 8">
    <name type="scientific">Tenuifilum thalassicum</name>
    <dbReference type="NCBI Taxonomy" id="2590900"/>
    <lineage>
        <taxon>Bacteria</taxon>
        <taxon>Pseudomonadati</taxon>
        <taxon>Bacteroidota</taxon>
        <taxon>Bacteroidia</taxon>
        <taxon>Bacteroidales</taxon>
        <taxon>Tenuifilaceae</taxon>
        <taxon>Tenuifilum</taxon>
    </lineage>
</organism>
<evidence type="ECO:0000256" key="1">
    <source>
        <dbReference type="ARBA" id="ARBA00022475"/>
    </source>
</evidence>
<gene>
    <name evidence="7" type="ORF">FHG85_12270</name>
</gene>
<evidence type="ECO:0000256" key="2">
    <source>
        <dbReference type="ARBA" id="ARBA00022519"/>
    </source>
</evidence>
<keyword evidence="8" id="KW-1185">Reference proteome</keyword>